<dbReference type="AlphaFoldDB" id="A0A7W8Z3W9"/>
<accession>A0A7W8Z3W9</accession>
<evidence type="ECO:0000256" key="1">
    <source>
        <dbReference type="SAM" id="MobiDB-lite"/>
    </source>
</evidence>
<evidence type="ECO:0000313" key="3">
    <source>
        <dbReference type="Proteomes" id="UP000588112"/>
    </source>
</evidence>
<dbReference type="RefSeq" id="WP_184611274.1">
    <property type="nucleotide sequence ID" value="NZ_BOOS01000069.1"/>
</dbReference>
<organism evidence="2 3">
    <name type="scientific">Sphaerisporangium krabiense</name>
    <dbReference type="NCBI Taxonomy" id="763782"/>
    <lineage>
        <taxon>Bacteria</taxon>
        <taxon>Bacillati</taxon>
        <taxon>Actinomycetota</taxon>
        <taxon>Actinomycetes</taxon>
        <taxon>Streptosporangiales</taxon>
        <taxon>Streptosporangiaceae</taxon>
        <taxon>Sphaerisporangium</taxon>
    </lineage>
</organism>
<feature type="compositionally biased region" description="Basic and acidic residues" evidence="1">
    <location>
        <begin position="26"/>
        <end position="39"/>
    </location>
</feature>
<comment type="caution">
    <text evidence="2">The sequence shown here is derived from an EMBL/GenBank/DDBJ whole genome shotgun (WGS) entry which is preliminary data.</text>
</comment>
<feature type="region of interest" description="Disordered" evidence="1">
    <location>
        <begin position="1"/>
        <end position="42"/>
    </location>
</feature>
<proteinExistence type="predicted"/>
<name>A0A7W8Z3W9_9ACTN</name>
<protein>
    <submittedName>
        <fullName evidence="2">Uncharacterized protein</fullName>
    </submittedName>
</protein>
<dbReference type="EMBL" id="JACHBR010000001">
    <property type="protein sequence ID" value="MBB5626959.1"/>
    <property type="molecule type" value="Genomic_DNA"/>
</dbReference>
<keyword evidence="3" id="KW-1185">Reference proteome</keyword>
<feature type="compositionally biased region" description="Acidic residues" evidence="1">
    <location>
        <begin position="9"/>
        <end position="18"/>
    </location>
</feature>
<dbReference type="Proteomes" id="UP000588112">
    <property type="component" value="Unassembled WGS sequence"/>
</dbReference>
<sequence>MSNPGTDGLSEDGPDTDEFGTSGDGSSERGLEQVERGNEWSDPYGLGPRARISVGGYFPGAAGWRFRGWETAVLGEFQVSGSAGDGGAERQLYAVAYVVPSRVEHAVAWSVAVPHVNAEAACGVEARVADISGSRVIWTPGPMMCDGCAAVVTGRARPGEAR</sequence>
<reference evidence="2 3" key="1">
    <citation type="submission" date="2020-08" db="EMBL/GenBank/DDBJ databases">
        <title>Sequencing the genomes of 1000 actinobacteria strains.</title>
        <authorList>
            <person name="Klenk H.-P."/>
        </authorList>
    </citation>
    <scope>NUCLEOTIDE SEQUENCE [LARGE SCALE GENOMIC DNA]</scope>
    <source>
        <strain evidence="2 3">DSM 45790</strain>
    </source>
</reference>
<evidence type="ECO:0000313" key="2">
    <source>
        <dbReference type="EMBL" id="MBB5626959.1"/>
    </source>
</evidence>
<gene>
    <name evidence="2" type="ORF">BJ981_002658</name>
</gene>